<accession>A0A3N6Q1Q2</accession>
<dbReference type="RefSeq" id="WP_124151539.1">
    <property type="nucleotide sequence ID" value="NZ_RQIS01000008.1"/>
</dbReference>
<organism evidence="1 2">
    <name type="scientific">Paraburkholderia dinghuensis</name>
    <dbReference type="NCBI Taxonomy" id="2305225"/>
    <lineage>
        <taxon>Bacteria</taxon>
        <taxon>Pseudomonadati</taxon>
        <taxon>Pseudomonadota</taxon>
        <taxon>Betaproteobacteria</taxon>
        <taxon>Burkholderiales</taxon>
        <taxon>Burkholderiaceae</taxon>
        <taxon>Paraburkholderia</taxon>
    </lineage>
</organism>
<name>A0A3N6Q1Q2_9BURK</name>
<gene>
    <name evidence="1" type="ORF">D1Y85_13410</name>
</gene>
<protein>
    <submittedName>
        <fullName evidence="1">Uncharacterized protein</fullName>
    </submittedName>
</protein>
<proteinExistence type="predicted"/>
<dbReference type="OrthoDB" id="9052589at2"/>
<dbReference type="EMBL" id="RQIS01000008">
    <property type="protein sequence ID" value="RQH06166.1"/>
    <property type="molecule type" value="Genomic_DNA"/>
</dbReference>
<keyword evidence="2" id="KW-1185">Reference proteome</keyword>
<evidence type="ECO:0000313" key="1">
    <source>
        <dbReference type="EMBL" id="RQH06166.1"/>
    </source>
</evidence>
<sequence length="433" mass="48656">MKKKKATVRINFKAKVTSVIRDRADGKCSVPRCKNPTRGPAANSSGSVNLGMACHIYSASPDGPRGWGDKDENFIGSAENGLWCCQLHGSVIDKNEGEGYPVEVLFAWKALAEARATKLINDVPSPLGWVDTVELLRLAGAKRLPELKLWRYTLVAGVHLTGQTSLMQAAAAVTHSEYVQRFATTKFDTVPAEPSFTARVTYSTVDTVDKWVDVETRGSLIVRTEKDRKCLLPPGDIEVVYAEDSELKSLDHEDDLDFLTRLLRVDRSALFAIAEAMDVRLAPERLYFREGVLTDDEEPERTRTRYKPDGERYVEAYVRRSFGTETYSVVFNGLSTSEKGRLIVALLIAKARRISEERLTLLIVEDPISNFDKSNFLLLLNVIKDQPFQAIVCIPKFRYSDITIKGAEGVSLQPLDELEPWRLCWLPDQLYDF</sequence>
<reference evidence="1 2" key="1">
    <citation type="submission" date="2018-11" db="EMBL/GenBank/DDBJ databases">
        <title>Paraburkholderia sp. DHOA04, isolated from soil.</title>
        <authorList>
            <person name="Gao Z.-H."/>
            <person name="Qiu L.-H."/>
            <person name="Fu J.-C."/>
        </authorList>
    </citation>
    <scope>NUCLEOTIDE SEQUENCE [LARGE SCALE GENOMIC DNA]</scope>
    <source>
        <strain evidence="1 2">DHOA04</strain>
    </source>
</reference>
<dbReference type="Proteomes" id="UP000272778">
    <property type="component" value="Unassembled WGS sequence"/>
</dbReference>
<evidence type="ECO:0000313" key="2">
    <source>
        <dbReference type="Proteomes" id="UP000272778"/>
    </source>
</evidence>
<comment type="caution">
    <text evidence="1">The sequence shown here is derived from an EMBL/GenBank/DDBJ whole genome shotgun (WGS) entry which is preliminary data.</text>
</comment>
<dbReference type="AlphaFoldDB" id="A0A3N6Q1Q2"/>